<evidence type="ECO:0000256" key="3">
    <source>
        <dbReference type="ARBA" id="ARBA00022517"/>
    </source>
</evidence>
<dbReference type="GO" id="GO:0032040">
    <property type="term" value="C:small-subunit processome"/>
    <property type="evidence" value="ECO:0007669"/>
    <property type="project" value="TreeGrafter"/>
</dbReference>
<keyword evidence="12" id="KW-1185">Reference proteome</keyword>
<protein>
    <recommendedName>
        <fullName evidence="13">Ribosomal RNA small subunit methyltransferase NEP1</fullName>
    </recommendedName>
</protein>
<organism evidence="11 12">
    <name type="scientific">Lagenidium giganteum</name>
    <dbReference type="NCBI Taxonomy" id="4803"/>
    <lineage>
        <taxon>Eukaryota</taxon>
        <taxon>Sar</taxon>
        <taxon>Stramenopiles</taxon>
        <taxon>Oomycota</taxon>
        <taxon>Peronosporomycetes</taxon>
        <taxon>Pythiales</taxon>
        <taxon>Pythiaceae</taxon>
    </lineage>
</organism>
<keyword evidence="9" id="KW-0694">RNA-binding</keyword>
<dbReference type="Pfam" id="PF03587">
    <property type="entry name" value="EMG1"/>
    <property type="match status" value="1"/>
</dbReference>
<evidence type="ECO:0008006" key="13">
    <source>
        <dbReference type="Google" id="ProtNLM"/>
    </source>
</evidence>
<evidence type="ECO:0000256" key="2">
    <source>
        <dbReference type="ARBA" id="ARBA00008115"/>
    </source>
</evidence>
<accession>A0AAV2ZIG2</accession>
<dbReference type="PANTHER" id="PTHR12636">
    <property type="entry name" value="NEP1/MRA1"/>
    <property type="match status" value="1"/>
</dbReference>
<dbReference type="PANTHER" id="PTHR12636:SF5">
    <property type="entry name" value="RIBOSOMAL RNA SMALL SUBUNIT METHYLTRANSFERASE NEP1"/>
    <property type="match status" value="1"/>
</dbReference>
<keyword evidence="10" id="KW-0539">Nucleus</keyword>
<evidence type="ECO:0000256" key="7">
    <source>
        <dbReference type="ARBA" id="ARBA00022691"/>
    </source>
</evidence>
<evidence type="ECO:0000256" key="9">
    <source>
        <dbReference type="ARBA" id="ARBA00022884"/>
    </source>
</evidence>
<dbReference type="EMBL" id="DAKRPA010000007">
    <property type="protein sequence ID" value="DBA04574.1"/>
    <property type="molecule type" value="Genomic_DNA"/>
</dbReference>
<dbReference type="Proteomes" id="UP001146120">
    <property type="component" value="Unassembled WGS sequence"/>
</dbReference>
<evidence type="ECO:0000256" key="4">
    <source>
        <dbReference type="ARBA" id="ARBA00022552"/>
    </source>
</evidence>
<gene>
    <name evidence="11" type="ORF">N0F65_011122</name>
</gene>
<reference evidence="11" key="1">
    <citation type="submission" date="2022-11" db="EMBL/GenBank/DDBJ databases">
        <authorList>
            <person name="Morgan W.R."/>
            <person name="Tartar A."/>
        </authorList>
    </citation>
    <scope>NUCLEOTIDE SEQUENCE</scope>
    <source>
        <strain evidence="11">ARSEF 373</strain>
    </source>
</reference>
<comment type="caution">
    <text evidence="11">The sequence shown here is derived from an EMBL/GenBank/DDBJ whole genome shotgun (WGS) entry which is preliminary data.</text>
</comment>
<evidence type="ECO:0000313" key="11">
    <source>
        <dbReference type="EMBL" id="DBA04574.1"/>
    </source>
</evidence>
<dbReference type="InterPro" id="IPR005304">
    <property type="entry name" value="Rbsml_bgen_MeTrfase_EMG1/NEP1"/>
</dbReference>
<keyword evidence="3" id="KW-0690">Ribosome biogenesis</keyword>
<dbReference type="GO" id="GO:0070037">
    <property type="term" value="F:rRNA (pseudouridine) methyltransferase activity"/>
    <property type="evidence" value="ECO:0007669"/>
    <property type="project" value="InterPro"/>
</dbReference>
<name>A0AAV2ZIG2_9STRA</name>
<comment type="similarity">
    <text evidence="2">Belongs to the class IV-like SAM-binding methyltransferase superfamily. RNA methyltransferase NEP1 family.</text>
</comment>
<dbReference type="InterPro" id="IPR029026">
    <property type="entry name" value="tRNA_m1G_MTases_N"/>
</dbReference>
<dbReference type="SUPFAM" id="SSF75217">
    <property type="entry name" value="alpha/beta knot"/>
    <property type="match status" value="1"/>
</dbReference>
<keyword evidence="6" id="KW-0808">Transferase</keyword>
<dbReference type="AlphaFoldDB" id="A0AAV2ZIG2"/>
<evidence type="ECO:0000256" key="8">
    <source>
        <dbReference type="ARBA" id="ARBA00022730"/>
    </source>
</evidence>
<dbReference type="FunFam" id="3.40.1280.10:FF:000003">
    <property type="entry name" value="Ribosomal RNA small subunit methyltransferase"/>
    <property type="match status" value="1"/>
</dbReference>
<keyword evidence="7" id="KW-0949">S-adenosyl-L-methionine</keyword>
<evidence type="ECO:0000256" key="6">
    <source>
        <dbReference type="ARBA" id="ARBA00022679"/>
    </source>
</evidence>
<keyword evidence="4" id="KW-0698">rRNA processing</keyword>
<dbReference type="GO" id="GO:0019843">
    <property type="term" value="F:rRNA binding"/>
    <property type="evidence" value="ECO:0007669"/>
    <property type="project" value="UniProtKB-KW"/>
</dbReference>
<keyword evidence="5" id="KW-0489">Methyltransferase</keyword>
<dbReference type="CDD" id="cd18088">
    <property type="entry name" value="Nep1-like"/>
    <property type="match status" value="1"/>
</dbReference>
<keyword evidence="8" id="KW-0699">rRNA-binding</keyword>
<evidence type="ECO:0000256" key="10">
    <source>
        <dbReference type="ARBA" id="ARBA00023242"/>
    </source>
</evidence>
<proteinExistence type="inferred from homology"/>
<evidence type="ECO:0000256" key="1">
    <source>
        <dbReference type="ARBA" id="ARBA00004604"/>
    </source>
</evidence>
<comment type="subcellular location">
    <subcellularLocation>
        <location evidence="1">Nucleus</location>
        <location evidence="1">Nucleolus</location>
    </subcellularLocation>
</comment>
<sequence length="218" mass="24528">MSEQAATKKRQVIVILEQASLETVKTSKGYQLLNCDDHKGIHKKFNKDPTQSRPDILHQELMALLDSPLNKAGFLKIYIHSTKRVLIDVSSSMRVPRTYKRFAGLMVQLLHTLKIRSADGNQTLLSVIKNPVTRHLPANAKKIGMSCKGTLINPWEYVETLPTDEPIVFVFGAMAHGFISKENTNYIDEMIAVSEYPLSGAQAISRLLNGFERHWGIL</sequence>
<evidence type="ECO:0000313" key="12">
    <source>
        <dbReference type="Proteomes" id="UP001146120"/>
    </source>
</evidence>
<dbReference type="Gene3D" id="3.40.1280.10">
    <property type="match status" value="1"/>
</dbReference>
<evidence type="ECO:0000256" key="5">
    <source>
        <dbReference type="ARBA" id="ARBA00022603"/>
    </source>
</evidence>
<dbReference type="GO" id="GO:0070475">
    <property type="term" value="P:rRNA base methylation"/>
    <property type="evidence" value="ECO:0007669"/>
    <property type="project" value="InterPro"/>
</dbReference>
<reference evidence="11" key="2">
    <citation type="journal article" date="2023" name="Microbiol Resour">
        <title>Decontamination and Annotation of the Draft Genome Sequence of the Oomycete Lagenidium giganteum ARSEF 373.</title>
        <authorList>
            <person name="Morgan W.R."/>
            <person name="Tartar A."/>
        </authorList>
    </citation>
    <scope>NUCLEOTIDE SEQUENCE</scope>
    <source>
        <strain evidence="11">ARSEF 373</strain>
    </source>
</reference>
<dbReference type="InterPro" id="IPR029028">
    <property type="entry name" value="Alpha/beta_knot_MTases"/>
</dbReference>